<evidence type="ECO:0000313" key="6">
    <source>
        <dbReference type="EMBL" id="MDA2803986.1"/>
    </source>
</evidence>
<dbReference type="Pfam" id="PF04198">
    <property type="entry name" value="Sugar-bind"/>
    <property type="match status" value="1"/>
</dbReference>
<dbReference type="InterPro" id="IPR037171">
    <property type="entry name" value="NagB/RpiA_transferase-like"/>
</dbReference>
<sequence>MVRLAAIARRFYLDGRSKVEIAEEFGLSRFKVARDLEAARGAGIVRIDVRLPERLDGALSERLREAYGLRRAIVVEAAEDPGETRRALGSAAARLLPEIVRPGEVLGLAWSRVLQAVGAELAELPRCTVVQLNGVLSEFAEGGGSVETVRRAASLSGGPAYPVYAPLILPDAATAATLRADPGIAAAFAHYDRLTTAVVAIGGWDERNSTVYQALDPDSRARYAGLGVRAEVSAQLIDAQGEPVHCDLDERVISIRAEQLRKVPEVVAVAGAGDEAKARAIGAALTSGLVSTLVTDSAVAHVLLEGAAGG</sequence>
<dbReference type="SUPFAM" id="SSF100950">
    <property type="entry name" value="NagB/RpiA/CoA transferase-like"/>
    <property type="match status" value="1"/>
</dbReference>
<dbReference type="InterPro" id="IPR036388">
    <property type="entry name" value="WH-like_DNA-bd_sf"/>
</dbReference>
<dbReference type="RefSeq" id="WP_270676556.1">
    <property type="nucleotide sequence ID" value="NZ_JAQFWP010000007.1"/>
</dbReference>
<keyword evidence="4" id="KW-0804">Transcription</keyword>
<dbReference type="Gene3D" id="3.40.50.1360">
    <property type="match status" value="1"/>
</dbReference>
<dbReference type="PANTHER" id="PTHR34294">
    <property type="entry name" value="TRANSCRIPTIONAL REGULATOR-RELATED"/>
    <property type="match status" value="1"/>
</dbReference>
<evidence type="ECO:0000256" key="3">
    <source>
        <dbReference type="ARBA" id="ARBA00023125"/>
    </source>
</evidence>
<accession>A0ABT4THB2</accession>
<evidence type="ECO:0000259" key="5">
    <source>
        <dbReference type="Pfam" id="PF04198"/>
    </source>
</evidence>
<keyword evidence="7" id="KW-1185">Reference proteome</keyword>
<evidence type="ECO:0000256" key="4">
    <source>
        <dbReference type="ARBA" id="ARBA00023163"/>
    </source>
</evidence>
<protein>
    <submittedName>
        <fullName evidence="6">Transcriptional regulator</fullName>
    </submittedName>
</protein>
<evidence type="ECO:0000256" key="2">
    <source>
        <dbReference type="ARBA" id="ARBA00023015"/>
    </source>
</evidence>
<keyword evidence="2" id="KW-0805">Transcription regulation</keyword>
<comment type="similarity">
    <text evidence="1">Belongs to the SorC transcriptional regulatory family.</text>
</comment>
<dbReference type="EMBL" id="JAQFWP010000007">
    <property type="protein sequence ID" value="MDA2803986.1"/>
    <property type="molecule type" value="Genomic_DNA"/>
</dbReference>
<evidence type="ECO:0000313" key="7">
    <source>
        <dbReference type="Proteomes" id="UP001165685"/>
    </source>
</evidence>
<dbReference type="Proteomes" id="UP001165685">
    <property type="component" value="Unassembled WGS sequence"/>
</dbReference>
<dbReference type="InterPro" id="IPR051054">
    <property type="entry name" value="SorC_transcr_regulators"/>
</dbReference>
<name>A0ABT4THB2_9ACTN</name>
<dbReference type="Gene3D" id="1.10.10.10">
    <property type="entry name" value="Winged helix-like DNA-binding domain superfamily/Winged helix DNA-binding domain"/>
    <property type="match status" value="1"/>
</dbReference>
<proteinExistence type="inferred from homology"/>
<feature type="domain" description="Sugar-binding" evidence="5">
    <location>
        <begin position="59"/>
        <end position="305"/>
    </location>
</feature>
<dbReference type="PANTHER" id="PTHR34294:SF1">
    <property type="entry name" value="TRANSCRIPTIONAL REGULATOR LSRR"/>
    <property type="match status" value="1"/>
</dbReference>
<organism evidence="6 7">
    <name type="scientific">Nocardiopsis suaedae</name>
    <dbReference type="NCBI Taxonomy" id="3018444"/>
    <lineage>
        <taxon>Bacteria</taxon>
        <taxon>Bacillati</taxon>
        <taxon>Actinomycetota</taxon>
        <taxon>Actinomycetes</taxon>
        <taxon>Streptosporangiales</taxon>
        <taxon>Nocardiopsidaceae</taxon>
        <taxon>Nocardiopsis</taxon>
    </lineage>
</organism>
<dbReference type="InterPro" id="IPR007324">
    <property type="entry name" value="Sugar-bd_dom_put"/>
</dbReference>
<reference evidence="6" key="1">
    <citation type="submission" date="2023-01" db="EMBL/GenBank/DDBJ databases">
        <title>Draft genome sequence of Nocardiopsis sp. LSu2-4 isolated from halophytes.</title>
        <authorList>
            <person name="Duangmal K."/>
            <person name="Chantavorakit T."/>
        </authorList>
    </citation>
    <scope>NUCLEOTIDE SEQUENCE</scope>
    <source>
        <strain evidence="6">LSu2-4</strain>
    </source>
</reference>
<keyword evidence="3" id="KW-0238">DNA-binding</keyword>
<evidence type="ECO:0000256" key="1">
    <source>
        <dbReference type="ARBA" id="ARBA00010466"/>
    </source>
</evidence>
<comment type="caution">
    <text evidence="6">The sequence shown here is derived from an EMBL/GenBank/DDBJ whole genome shotgun (WGS) entry which is preliminary data.</text>
</comment>
<gene>
    <name evidence="6" type="ORF">O4U47_05640</name>
</gene>